<keyword evidence="2" id="KW-0255">Endonuclease</keyword>
<sequence>MSTQLNNNSAIALSKSARHCCLCRKYLPLSMQVHHIKEKKRGGTDELDNLIPVCIQCHSAIHTKTDMTRAFTDAELKSSRDIVYEMVSEGKLPVSDINIPSDFTQIVSLLKDELQKKEVGNNISETSMEILVKTYFYNTDIQIMNSDGEYSYVKIGSDMFFLNIEKYYKYPRQIIELLEKELLSEEDGGLHISPTGETFLQGLIGTIPTYTQVKVKCLNCGLHFIICTWDKERHTNKTIHCPECGANNGRNLVWIQEKPGFIFEDVPGNAMLCGME</sequence>
<organism evidence="2 3">
    <name type="scientific">Aminipila butyrica</name>
    <dbReference type="NCBI Taxonomy" id="433296"/>
    <lineage>
        <taxon>Bacteria</taxon>
        <taxon>Bacillati</taxon>
        <taxon>Bacillota</taxon>
        <taxon>Clostridia</taxon>
        <taxon>Peptostreptococcales</taxon>
        <taxon>Anaerovoracaceae</taxon>
        <taxon>Aminipila</taxon>
    </lineage>
</organism>
<feature type="domain" description="HNH nuclease" evidence="1">
    <location>
        <begin position="8"/>
        <end position="59"/>
    </location>
</feature>
<dbReference type="KEGG" id="abut:Ami103574_08150"/>
<name>A0A858BYZ9_9FIRM</name>
<keyword evidence="2" id="KW-0540">Nuclease</keyword>
<dbReference type="InterPro" id="IPR003615">
    <property type="entry name" value="HNH_nuc"/>
</dbReference>
<keyword evidence="2" id="KW-0378">Hydrolase</keyword>
<evidence type="ECO:0000313" key="3">
    <source>
        <dbReference type="Proteomes" id="UP000466848"/>
    </source>
</evidence>
<evidence type="ECO:0000259" key="1">
    <source>
        <dbReference type="SMART" id="SM00507"/>
    </source>
</evidence>
<dbReference type="InterPro" id="IPR002711">
    <property type="entry name" value="HNH"/>
</dbReference>
<dbReference type="RefSeq" id="WP_163066434.1">
    <property type="nucleotide sequence ID" value="NZ_CP048649.1"/>
</dbReference>
<evidence type="ECO:0000313" key="2">
    <source>
        <dbReference type="EMBL" id="QIB69296.1"/>
    </source>
</evidence>
<dbReference type="CDD" id="cd00085">
    <property type="entry name" value="HNHc"/>
    <property type="match status" value="1"/>
</dbReference>
<dbReference type="Pfam" id="PF01844">
    <property type="entry name" value="HNH"/>
    <property type="match status" value="1"/>
</dbReference>
<dbReference type="SMART" id="SM00507">
    <property type="entry name" value="HNHc"/>
    <property type="match status" value="1"/>
</dbReference>
<protein>
    <submittedName>
        <fullName evidence="2">HNH endonuclease</fullName>
    </submittedName>
</protein>
<accession>A0A858BYZ9</accession>
<dbReference type="Proteomes" id="UP000466848">
    <property type="component" value="Chromosome"/>
</dbReference>
<dbReference type="GO" id="GO:0008270">
    <property type="term" value="F:zinc ion binding"/>
    <property type="evidence" value="ECO:0007669"/>
    <property type="project" value="InterPro"/>
</dbReference>
<dbReference type="EMBL" id="CP048649">
    <property type="protein sequence ID" value="QIB69296.1"/>
    <property type="molecule type" value="Genomic_DNA"/>
</dbReference>
<proteinExistence type="predicted"/>
<keyword evidence="3" id="KW-1185">Reference proteome</keyword>
<dbReference type="GO" id="GO:0003676">
    <property type="term" value="F:nucleic acid binding"/>
    <property type="evidence" value="ECO:0007669"/>
    <property type="project" value="InterPro"/>
</dbReference>
<dbReference type="GO" id="GO:0004519">
    <property type="term" value="F:endonuclease activity"/>
    <property type="evidence" value="ECO:0007669"/>
    <property type="project" value="UniProtKB-KW"/>
</dbReference>
<reference evidence="2 3" key="1">
    <citation type="submission" date="2020-02" db="EMBL/GenBank/DDBJ databases">
        <authorList>
            <person name="Kim Y.B."/>
            <person name="Roh S.W."/>
        </authorList>
    </citation>
    <scope>NUCLEOTIDE SEQUENCE [LARGE SCALE GENOMIC DNA]</scope>
    <source>
        <strain evidence="2 3">DSM 103574</strain>
    </source>
</reference>
<dbReference type="Gene3D" id="1.10.30.50">
    <property type="match status" value="1"/>
</dbReference>
<dbReference type="AlphaFoldDB" id="A0A858BYZ9"/>
<gene>
    <name evidence="2" type="ORF">Ami103574_08150</name>
</gene>